<protein>
    <recommendedName>
        <fullName evidence="4">Orphan protein</fullName>
    </recommendedName>
</protein>
<accession>A0AA50Q5E4</accession>
<evidence type="ECO:0000256" key="2">
    <source>
        <dbReference type="SAM" id="Phobius"/>
    </source>
</evidence>
<evidence type="ECO:0008006" key="4">
    <source>
        <dbReference type="Google" id="ProtNLM"/>
    </source>
</evidence>
<dbReference type="AlphaFoldDB" id="A0AA50Q5E4"/>
<proteinExistence type="predicted"/>
<keyword evidence="2" id="KW-0812">Transmembrane</keyword>
<feature type="region of interest" description="Disordered" evidence="1">
    <location>
        <begin position="1"/>
        <end position="24"/>
    </location>
</feature>
<gene>
    <name evidence="3" type="ORF">RA178_20675</name>
</gene>
<dbReference type="KEGG" id="sog:RA178_20675"/>
<dbReference type="RefSeq" id="WP_173248096.1">
    <property type="nucleotide sequence ID" value="NZ_CP132914.1"/>
</dbReference>
<feature type="compositionally biased region" description="Basic and acidic residues" evidence="1">
    <location>
        <begin position="1"/>
        <end position="11"/>
    </location>
</feature>
<keyword evidence="2" id="KW-0472">Membrane</keyword>
<dbReference type="EMBL" id="CP132914">
    <property type="protein sequence ID" value="WMB72787.1"/>
    <property type="molecule type" value="Genomic_DNA"/>
</dbReference>
<evidence type="ECO:0000256" key="1">
    <source>
        <dbReference type="SAM" id="MobiDB-lite"/>
    </source>
</evidence>
<dbReference type="GeneID" id="301341651"/>
<feature type="compositionally biased region" description="Polar residues" evidence="1">
    <location>
        <begin position="15"/>
        <end position="24"/>
    </location>
</feature>
<keyword evidence="2" id="KW-1133">Transmembrane helix</keyword>
<feature type="transmembrane region" description="Helical" evidence="2">
    <location>
        <begin position="116"/>
        <end position="135"/>
    </location>
</feature>
<feature type="transmembrane region" description="Helical" evidence="2">
    <location>
        <begin position="80"/>
        <end position="110"/>
    </location>
</feature>
<dbReference type="Proteomes" id="UP001236800">
    <property type="component" value="Chromosome"/>
</dbReference>
<name>A0AA50Q5E4_9GAMM</name>
<evidence type="ECO:0000313" key="3">
    <source>
        <dbReference type="EMBL" id="WMB72787.1"/>
    </source>
</evidence>
<organism evidence="3">
    <name type="scientific">Shewanella oncorhynchi</name>
    <dbReference type="NCBI Taxonomy" id="2726434"/>
    <lineage>
        <taxon>Bacteria</taxon>
        <taxon>Pseudomonadati</taxon>
        <taxon>Pseudomonadota</taxon>
        <taxon>Gammaproteobacteria</taxon>
        <taxon>Alteromonadales</taxon>
        <taxon>Shewanellaceae</taxon>
        <taxon>Shewanella</taxon>
    </lineage>
</organism>
<sequence>MQNRARSEAPEQRPVQHSAQTAKTGQTASAAAQHKVIDQAMEQLAEIAVLSSSVKQAYLEQLKLAGEIATAEWRLTGRSLIIAAALVVCFGTGITLFWGSILLLLGYMLFQLSGSLLATVIALVVLQFVLLLWCWRSLGYVLSQTGFSKTWQQLQLLLSTRESEYQK</sequence>
<reference evidence="3" key="1">
    <citation type="submission" date="2023-08" db="EMBL/GenBank/DDBJ databases">
        <title>Complete genome sequence of Shewanella oncorhynchi Z-P2, a siderophore putrebactin-producing bacterium.</title>
        <authorList>
            <person name="Zhang Y."/>
        </authorList>
    </citation>
    <scope>NUCLEOTIDE SEQUENCE</scope>
    <source>
        <strain evidence="3">Z-P2</strain>
    </source>
</reference>